<keyword evidence="4" id="KW-1185">Reference proteome</keyword>
<evidence type="ECO:0000313" key="3">
    <source>
        <dbReference type="EMBL" id="QQP38783.1"/>
    </source>
</evidence>
<dbReference type="PANTHER" id="PTHR23159:SF31">
    <property type="entry name" value="CENTROSOME-ASSOCIATED PROTEIN CEP250 ISOFORM X1"/>
    <property type="match status" value="1"/>
</dbReference>
<dbReference type="AlphaFoldDB" id="A0A7T8JXI8"/>
<reference evidence="4" key="1">
    <citation type="submission" date="2021-01" db="EMBL/GenBank/DDBJ databases">
        <title>Caligus Genome Assembly.</title>
        <authorList>
            <person name="Gallardo-Escarate C."/>
        </authorList>
    </citation>
    <scope>NUCLEOTIDE SEQUENCE [LARGE SCALE GENOMIC DNA]</scope>
</reference>
<feature type="compositionally biased region" description="Basic residues" evidence="2">
    <location>
        <begin position="738"/>
        <end position="747"/>
    </location>
</feature>
<feature type="coiled-coil region" evidence="1">
    <location>
        <begin position="1"/>
        <end position="88"/>
    </location>
</feature>
<proteinExistence type="predicted"/>
<evidence type="ECO:0000256" key="2">
    <source>
        <dbReference type="SAM" id="MobiDB-lite"/>
    </source>
</evidence>
<feature type="coiled-coil region" evidence="1">
    <location>
        <begin position="167"/>
        <end position="257"/>
    </location>
</feature>
<feature type="region of interest" description="Disordered" evidence="2">
    <location>
        <begin position="641"/>
        <end position="665"/>
    </location>
</feature>
<protein>
    <submittedName>
        <fullName evidence="3">Viral Atype inclusion protein_ putativelike</fullName>
    </submittedName>
</protein>
<feature type="coiled-coil region" evidence="1">
    <location>
        <begin position="294"/>
        <end position="394"/>
    </location>
</feature>
<dbReference type="Gene3D" id="1.10.287.1490">
    <property type="match status" value="2"/>
</dbReference>
<feature type="compositionally biased region" description="Basic and acidic residues" evidence="2">
    <location>
        <begin position="715"/>
        <end position="724"/>
    </location>
</feature>
<evidence type="ECO:0000256" key="1">
    <source>
        <dbReference type="SAM" id="Coils"/>
    </source>
</evidence>
<feature type="region of interest" description="Disordered" evidence="2">
    <location>
        <begin position="489"/>
        <end position="511"/>
    </location>
</feature>
<organism evidence="3 4">
    <name type="scientific">Caligus rogercresseyi</name>
    <name type="common">Sea louse</name>
    <dbReference type="NCBI Taxonomy" id="217165"/>
    <lineage>
        <taxon>Eukaryota</taxon>
        <taxon>Metazoa</taxon>
        <taxon>Ecdysozoa</taxon>
        <taxon>Arthropoda</taxon>
        <taxon>Crustacea</taxon>
        <taxon>Multicrustacea</taxon>
        <taxon>Hexanauplia</taxon>
        <taxon>Copepoda</taxon>
        <taxon>Siphonostomatoida</taxon>
        <taxon>Caligidae</taxon>
        <taxon>Caligus</taxon>
    </lineage>
</organism>
<dbReference type="OrthoDB" id="2436455at2759"/>
<name>A0A7T8JXI8_CALRO</name>
<accession>A0A7T8JXI8</accession>
<dbReference type="PANTHER" id="PTHR23159">
    <property type="entry name" value="CENTROSOMAL PROTEIN 2"/>
    <property type="match status" value="1"/>
</dbReference>
<dbReference type="Proteomes" id="UP000595437">
    <property type="component" value="Chromosome 13"/>
</dbReference>
<feature type="region of interest" description="Disordered" evidence="2">
    <location>
        <begin position="710"/>
        <end position="747"/>
    </location>
</feature>
<gene>
    <name evidence="3" type="ORF">FKW44_019465</name>
</gene>
<evidence type="ECO:0000313" key="4">
    <source>
        <dbReference type="Proteomes" id="UP000595437"/>
    </source>
</evidence>
<sequence length="747" mass="84885">KQETETNNEAKLRDLAKISENLQSSNAQLKLKSEELEDLRSNNSNLQSELTSLKSSMETTVNDASQKVEKLNANLLAFDSVKRDLEEEIHTKKSEIIELHGTVDRLKSEIESLHSSLNTKSLENDSLKSKENTTVHDYQSKINELHKDAHKREFESKSEIESLCSQVQELSGELDLKNKALLDLRKDFHDLQSVKAGVESTNKQLTADISKALNAVDKCEKEVTEINYSLSALENENQRLKEELKDLRSTKDISESVLKTQLDELRSRTEFYEKEIQTFKDGIGGAANRDKSFEKKLREELQQLEASLEAKSKNDLAAQKKRYEARVKAITENVASQYKAKIEQFSKEKVSENEKLSQKSQEAYEKYEIAKVKLTEMANKLNEMSKENEALQKKYVGSKSVILQLKGEKEASHSEGSLSMELETLKRQLAKAHTENRTLSVQFSAADQKIRSLQKELSSVHYQENPPLLPSCRESPQRIFKIPQTTCDTPGRTRNGRTQSESHFRRPPNGVGALFNVDDEEGEMFSNSYLSDVKEGRCMVNDSGRLSELSRRNTLQPSHLKSSYPIETQFYDLESFKENEIKEGRMKMESITKGTANLSTTHHRGNIHCPITLQKACRGTRQLLIHSSSFILRYEAKRSRKEAQQTSYSKPGPPTPAKNKSFHSNTSMNKSAISEIAVSPRHTPILKSCSSPNVSNHTPLTLKRAIRNTWRKKKSYDMKGKGDENTSVVILDKGGRTPLKRLDKRRK</sequence>
<keyword evidence="1" id="KW-0175">Coiled coil</keyword>
<dbReference type="EMBL" id="CP045902">
    <property type="protein sequence ID" value="QQP38783.1"/>
    <property type="molecule type" value="Genomic_DNA"/>
</dbReference>
<feature type="non-terminal residue" evidence="3">
    <location>
        <position position="747"/>
    </location>
</feature>